<evidence type="ECO:0000313" key="1">
    <source>
        <dbReference type="EMBL" id="KXU03392.1"/>
    </source>
</evidence>
<organism evidence="1 2">
    <name type="scientific">Streptococcus oralis</name>
    <dbReference type="NCBI Taxonomy" id="1303"/>
    <lineage>
        <taxon>Bacteria</taxon>
        <taxon>Bacillati</taxon>
        <taxon>Bacillota</taxon>
        <taxon>Bacilli</taxon>
        <taxon>Lactobacillales</taxon>
        <taxon>Streptococcaceae</taxon>
        <taxon>Streptococcus</taxon>
    </lineage>
</organism>
<name>A0A139QLT5_STROR</name>
<protein>
    <submittedName>
        <fullName evidence="1">Uncharacterized protein</fullName>
    </submittedName>
</protein>
<dbReference type="EMBL" id="LQZB01000202">
    <property type="protein sequence ID" value="KXU03392.1"/>
    <property type="molecule type" value="Genomic_DNA"/>
</dbReference>
<accession>A0A139QLT5</accession>
<sequence>MFESVVDGGFHKAKLVSDIVTSPLELTSKYTLCFIEGVDCICQLDFISCAWSLVFEDLENFRREEVAANNSKVARSVFWRRFFDEGFNAVKAIFSFALRSNNSIGRYFVMRDWHNSDSRRVCTFVVIHELFGKWNSLFVGDIHQVITKHNDKRFISNESFCLQNSISETTWMSLTNKMQAHASCFINQLQKIRFSFFFEVVFQFKV</sequence>
<reference evidence="1 2" key="1">
    <citation type="submission" date="2016-01" db="EMBL/GenBank/DDBJ databases">
        <title>Highly variable Streptococcus oralis are common among viridans streptococci isolated from primates.</title>
        <authorList>
            <person name="Denapaite D."/>
            <person name="Rieger M."/>
            <person name="Koendgen S."/>
            <person name="Brueckner R."/>
            <person name="Ochigava I."/>
            <person name="Kappeler P."/>
            <person name="Maetz-Rensing K."/>
            <person name="Leendertz F."/>
            <person name="Hakenbeck R."/>
        </authorList>
    </citation>
    <scope>NUCLEOTIDE SEQUENCE [LARGE SCALE GENOMIC DNA]</scope>
    <source>
        <strain evidence="1 2">DD24</strain>
    </source>
</reference>
<dbReference type="AlphaFoldDB" id="A0A139QLT5"/>
<gene>
    <name evidence="1" type="ORF">SORDD24_01795</name>
</gene>
<evidence type="ECO:0000313" key="2">
    <source>
        <dbReference type="Proteomes" id="UP000070353"/>
    </source>
</evidence>
<proteinExistence type="predicted"/>
<dbReference type="Proteomes" id="UP000070353">
    <property type="component" value="Unassembled WGS sequence"/>
</dbReference>
<comment type="caution">
    <text evidence="1">The sequence shown here is derived from an EMBL/GenBank/DDBJ whole genome shotgun (WGS) entry which is preliminary data.</text>
</comment>